<keyword evidence="5 10" id="KW-0460">Magnesium</keyword>
<keyword evidence="4 10" id="KW-0276">Fatty acid metabolism</keyword>
<accession>A0A2A4YR88</accession>
<sequence length="132" mass="14441">MIIGIGTDIVEINRIARSVEKFGDKFLARTFSTDELEQAKKLNDPTAYYAKRFAAKEAFAKAIGTGIGHAAAFKDISTLNNEQGTPYIELAGDAATFIKNLQKTNGDRVASIHVSLSDEKQYAQAFVILELI</sequence>
<proteinExistence type="inferred from homology"/>
<dbReference type="GO" id="GO:0008897">
    <property type="term" value="F:holo-[acyl-carrier-protein] synthase activity"/>
    <property type="evidence" value="ECO:0007669"/>
    <property type="project" value="UniProtKB-UniRule"/>
</dbReference>
<comment type="subcellular location">
    <subcellularLocation>
        <location evidence="10">Cytoplasm</location>
    </subcellularLocation>
</comment>
<evidence type="ECO:0000256" key="1">
    <source>
        <dbReference type="ARBA" id="ARBA00022516"/>
    </source>
</evidence>
<evidence type="ECO:0000256" key="5">
    <source>
        <dbReference type="ARBA" id="ARBA00022842"/>
    </source>
</evidence>
<dbReference type="GO" id="GO:0005737">
    <property type="term" value="C:cytoplasm"/>
    <property type="evidence" value="ECO:0007669"/>
    <property type="project" value="UniProtKB-SubCell"/>
</dbReference>
<dbReference type="EMBL" id="NVUS01000031">
    <property type="protein sequence ID" value="PCI97326.1"/>
    <property type="molecule type" value="Genomic_DNA"/>
</dbReference>
<comment type="function">
    <text evidence="9">Transfers the 4'-phosphopantetheine moiety from coenzyme A to the 'Ser-36' of acyl-carrier-protein.</text>
</comment>
<name>A0A2A4YR88_9PROT</name>
<keyword evidence="7 10" id="KW-0275">Fatty acid biosynthesis</keyword>
<reference key="1">
    <citation type="submission" date="2017-08" db="EMBL/GenBank/DDBJ databases">
        <title>A dynamic microbial community with high functional redundancy inhabits the cold, oxic subseafloor aquifer.</title>
        <authorList>
            <person name="Tully B.J."/>
            <person name="Wheat C.G."/>
            <person name="Glazer B.T."/>
            <person name="Huber J.A."/>
        </authorList>
    </citation>
    <scope>NUCLEOTIDE SEQUENCE [LARGE SCALE GENOMIC DNA]</scope>
</reference>
<dbReference type="InterPro" id="IPR004568">
    <property type="entry name" value="Ppantetheine-prot_Trfase_dom"/>
</dbReference>
<reference evidence="12" key="2">
    <citation type="journal article" date="2018" name="ISME J.">
        <title>A dynamic microbial community with high functional redundancy inhabits the cold, oxic subseafloor aquifer.</title>
        <authorList>
            <person name="Tully B.J."/>
            <person name="Wheat C.G."/>
            <person name="Glazer B.T."/>
            <person name="Huber J.A."/>
        </authorList>
    </citation>
    <scope>NUCLEOTIDE SEQUENCE</scope>
    <source>
        <strain evidence="12">NORP83</strain>
    </source>
</reference>
<evidence type="ECO:0000256" key="8">
    <source>
        <dbReference type="ARBA" id="ARBA00050875"/>
    </source>
</evidence>
<dbReference type="HAMAP" id="MF_00101">
    <property type="entry name" value="AcpS"/>
    <property type="match status" value="1"/>
</dbReference>
<dbReference type="Gene3D" id="3.90.470.20">
    <property type="entry name" value="4'-phosphopantetheinyl transferase domain"/>
    <property type="match status" value="1"/>
</dbReference>
<dbReference type="InterPro" id="IPR008278">
    <property type="entry name" value="4-PPantetheinyl_Trfase_dom"/>
</dbReference>
<dbReference type="GO" id="GO:0000287">
    <property type="term" value="F:magnesium ion binding"/>
    <property type="evidence" value="ECO:0007669"/>
    <property type="project" value="UniProtKB-UniRule"/>
</dbReference>
<keyword evidence="10" id="KW-0963">Cytoplasm</keyword>
<dbReference type="NCBIfam" id="TIGR00556">
    <property type="entry name" value="pantethn_trn"/>
    <property type="match status" value="1"/>
</dbReference>
<comment type="catalytic activity">
    <reaction evidence="8 10">
        <text>apo-[ACP] + CoA = holo-[ACP] + adenosine 3',5'-bisphosphate + H(+)</text>
        <dbReference type="Rhea" id="RHEA:12068"/>
        <dbReference type="Rhea" id="RHEA-COMP:9685"/>
        <dbReference type="Rhea" id="RHEA-COMP:9690"/>
        <dbReference type="ChEBI" id="CHEBI:15378"/>
        <dbReference type="ChEBI" id="CHEBI:29999"/>
        <dbReference type="ChEBI" id="CHEBI:57287"/>
        <dbReference type="ChEBI" id="CHEBI:58343"/>
        <dbReference type="ChEBI" id="CHEBI:64479"/>
        <dbReference type="EC" id="2.7.8.7"/>
    </reaction>
</comment>
<protein>
    <recommendedName>
        <fullName evidence="10">Holo-[acyl-carrier-protein] synthase</fullName>
        <shortName evidence="10">Holo-ACP synthase</shortName>
        <ecNumber evidence="10">2.7.8.7</ecNumber>
    </recommendedName>
    <alternativeName>
        <fullName evidence="10">4'-phosphopantetheinyl transferase AcpS</fullName>
    </alternativeName>
</protein>
<feature type="binding site" evidence="10">
    <location>
        <position position="57"/>
    </location>
    <ligand>
        <name>Mg(2+)</name>
        <dbReference type="ChEBI" id="CHEBI:18420"/>
    </ligand>
</feature>
<feature type="domain" description="4'-phosphopantetheinyl transferase" evidence="11">
    <location>
        <begin position="4"/>
        <end position="108"/>
    </location>
</feature>
<dbReference type="FunFam" id="3.90.470.20:FF:000001">
    <property type="entry name" value="Holo-[acyl-carrier-protein] synthase"/>
    <property type="match status" value="1"/>
</dbReference>
<dbReference type="InterPro" id="IPR037143">
    <property type="entry name" value="4-PPantetheinyl_Trfase_dom_sf"/>
</dbReference>
<evidence type="ECO:0000256" key="7">
    <source>
        <dbReference type="ARBA" id="ARBA00023160"/>
    </source>
</evidence>
<comment type="function">
    <text evidence="10">Transfers the 4'-phosphopantetheine moiety from coenzyme A to a Ser of acyl-carrier-protein.</text>
</comment>
<dbReference type="InterPro" id="IPR002582">
    <property type="entry name" value="ACPS"/>
</dbReference>
<evidence type="ECO:0000256" key="2">
    <source>
        <dbReference type="ARBA" id="ARBA00022679"/>
    </source>
</evidence>
<dbReference type="EC" id="2.7.8.7" evidence="10"/>
<evidence type="ECO:0000256" key="3">
    <source>
        <dbReference type="ARBA" id="ARBA00022723"/>
    </source>
</evidence>
<comment type="caution">
    <text evidence="12">The sequence shown here is derived from an EMBL/GenBank/DDBJ whole genome shotgun (WGS) entry which is preliminary data.</text>
</comment>
<dbReference type="Pfam" id="PF01648">
    <property type="entry name" value="ACPS"/>
    <property type="match status" value="1"/>
</dbReference>
<comment type="similarity">
    <text evidence="10">Belongs to the P-Pant transferase superfamily. AcpS family.</text>
</comment>
<feature type="binding site" evidence="10">
    <location>
        <position position="8"/>
    </location>
    <ligand>
        <name>Mg(2+)</name>
        <dbReference type="ChEBI" id="CHEBI:18420"/>
    </ligand>
</feature>
<organism evidence="12">
    <name type="scientific">OCS116 cluster bacterium</name>
    <dbReference type="NCBI Taxonomy" id="2030921"/>
    <lineage>
        <taxon>Bacteria</taxon>
        <taxon>Pseudomonadati</taxon>
        <taxon>Pseudomonadota</taxon>
        <taxon>Alphaproteobacteria</taxon>
        <taxon>OCS116 cluster</taxon>
    </lineage>
</organism>
<comment type="cofactor">
    <cofactor evidence="10">
        <name>Mg(2+)</name>
        <dbReference type="ChEBI" id="CHEBI:18420"/>
    </cofactor>
</comment>
<evidence type="ECO:0000256" key="6">
    <source>
        <dbReference type="ARBA" id="ARBA00023098"/>
    </source>
</evidence>
<dbReference type="SUPFAM" id="SSF56214">
    <property type="entry name" value="4'-phosphopantetheinyl transferase"/>
    <property type="match status" value="1"/>
</dbReference>
<gene>
    <name evidence="10" type="primary">acpS</name>
    <name evidence="12" type="ORF">COB13_16055</name>
</gene>
<evidence type="ECO:0000256" key="4">
    <source>
        <dbReference type="ARBA" id="ARBA00022832"/>
    </source>
</evidence>
<keyword evidence="1 10" id="KW-0444">Lipid biosynthesis</keyword>
<evidence type="ECO:0000256" key="10">
    <source>
        <dbReference type="HAMAP-Rule" id="MF_00101"/>
    </source>
</evidence>
<dbReference type="GO" id="GO:0006633">
    <property type="term" value="P:fatty acid biosynthetic process"/>
    <property type="evidence" value="ECO:0007669"/>
    <property type="project" value="UniProtKB-UniRule"/>
</dbReference>
<dbReference type="NCBIfam" id="TIGR00516">
    <property type="entry name" value="acpS"/>
    <property type="match status" value="1"/>
</dbReference>
<keyword evidence="6 10" id="KW-0443">Lipid metabolism</keyword>
<keyword evidence="2 10" id="KW-0808">Transferase</keyword>
<evidence type="ECO:0000313" key="12">
    <source>
        <dbReference type="EMBL" id="PCI97326.1"/>
    </source>
</evidence>
<evidence type="ECO:0000256" key="9">
    <source>
        <dbReference type="ARBA" id="ARBA00054726"/>
    </source>
</evidence>
<evidence type="ECO:0000259" key="11">
    <source>
        <dbReference type="Pfam" id="PF01648"/>
    </source>
</evidence>
<keyword evidence="3 10" id="KW-0479">Metal-binding</keyword>
<dbReference type="AlphaFoldDB" id="A0A2A4YR88"/>